<proteinExistence type="predicted"/>
<evidence type="ECO:0000256" key="1">
    <source>
        <dbReference type="SAM" id="MobiDB-lite"/>
    </source>
</evidence>
<evidence type="ECO:0000256" key="2">
    <source>
        <dbReference type="SAM" id="SignalP"/>
    </source>
</evidence>
<sequence>MSIATRSSLILLALALFLPLSVHAFPFGGRASVVLRCVYNSTIYANLGPPRGGEFIWTTGTKTYLFGPPAFAGQWLLGLAGAPYYCIYRISPLTIYTGIAITMMGSSGPAAPAAAPTLGPGGASNRGTIPTPTSPTLPTTPSPTSASGSVLISEVYYAVDTAHGSKPVNEWVEIYNGTQAAVNVGGWRIEDAFASDPIPSGTIVSPGKFLVIAATSTTRTLWSIPGDAFVSVGSSLGDGLSNSGDRIVLKNASGAIADSVSWGTNTTVLKPAAIVVPYGHALARSSLSQDTNTASDWIDRTTPSPGK</sequence>
<gene>
    <name evidence="4" type="ORF">A2853_03485</name>
</gene>
<dbReference type="EMBL" id="MFKX01000008">
    <property type="protein sequence ID" value="OGG57961.1"/>
    <property type="molecule type" value="Genomic_DNA"/>
</dbReference>
<reference evidence="4 5" key="1">
    <citation type="journal article" date="2016" name="Nat. Commun.">
        <title>Thousands of microbial genomes shed light on interconnected biogeochemical processes in an aquifer system.</title>
        <authorList>
            <person name="Anantharaman K."/>
            <person name="Brown C.T."/>
            <person name="Hug L.A."/>
            <person name="Sharon I."/>
            <person name="Castelle C.J."/>
            <person name="Probst A.J."/>
            <person name="Thomas B.C."/>
            <person name="Singh A."/>
            <person name="Wilkins M.J."/>
            <person name="Karaoz U."/>
            <person name="Brodie E.L."/>
            <person name="Williams K.H."/>
            <person name="Hubbard S.S."/>
            <person name="Banfield J.F."/>
        </authorList>
    </citation>
    <scope>NUCLEOTIDE SEQUENCE [LARGE SCALE GENOMIC DNA]</scope>
</reference>
<dbReference type="SUPFAM" id="SSF74853">
    <property type="entry name" value="Lamin A/C globular tail domain"/>
    <property type="match status" value="1"/>
</dbReference>
<dbReference type="Gene3D" id="2.60.40.1260">
    <property type="entry name" value="Lamin Tail domain"/>
    <property type="match status" value="1"/>
</dbReference>
<protein>
    <recommendedName>
        <fullName evidence="3">LTD domain-containing protein</fullName>
    </recommendedName>
</protein>
<accession>A0A1F6D9D7</accession>
<dbReference type="Pfam" id="PF00932">
    <property type="entry name" value="LTD"/>
    <property type="match status" value="1"/>
</dbReference>
<name>A0A1F6D9D7_9BACT</name>
<dbReference type="Proteomes" id="UP000177958">
    <property type="component" value="Unassembled WGS sequence"/>
</dbReference>
<organism evidence="4 5">
    <name type="scientific">Candidatus Kaiserbacteria bacterium RIFCSPHIGHO2_01_FULL_55_17</name>
    <dbReference type="NCBI Taxonomy" id="1798484"/>
    <lineage>
        <taxon>Bacteria</taxon>
        <taxon>Candidatus Kaiseribacteriota</taxon>
    </lineage>
</organism>
<dbReference type="InterPro" id="IPR036415">
    <property type="entry name" value="Lamin_tail_dom_sf"/>
</dbReference>
<keyword evidence="2" id="KW-0732">Signal</keyword>
<dbReference type="PROSITE" id="PS51841">
    <property type="entry name" value="LTD"/>
    <property type="match status" value="1"/>
</dbReference>
<evidence type="ECO:0000259" key="3">
    <source>
        <dbReference type="PROSITE" id="PS51841"/>
    </source>
</evidence>
<comment type="caution">
    <text evidence="4">The sequence shown here is derived from an EMBL/GenBank/DDBJ whole genome shotgun (WGS) entry which is preliminary data.</text>
</comment>
<dbReference type="AlphaFoldDB" id="A0A1F6D9D7"/>
<evidence type="ECO:0000313" key="5">
    <source>
        <dbReference type="Proteomes" id="UP000177958"/>
    </source>
</evidence>
<feature type="compositionally biased region" description="Pro residues" evidence="1">
    <location>
        <begin position="132"/>
        <end position="141"/>
    </location>
</feature>
<dbReference type="InterPro" id="IPR001322">
    <property type="entry name" value="Lamin_tail_dom"/>
</dbReference>
<feature type="chain" id="PRO_5009523728" description="LTD domain-containing protein" evidence="2">
    <location>
        <begin position="25"/>
        <end position="307"/>
    </location>
</feature>
<feature type="domain" description="LTD" evidence="3">
    <location>
        <begin position="138"/>
        <end position="264"/>
    </location>
</feature>
<evidence type="ECO:0000313" key="4">
    <source>
        <dbReference type="EMBL" id="OGG57961.1"/>
    </source>
</evidence>
<feature type="region of interest" description="Disordered" evidence="1">
    <location>
        <begin position="114"/>
        <end position="145"/>
    </location>
</feature>
<feature type="signal peptide" evidence="2">
    <location>
        <begin position="1"/>
        <end position="24"/>
    </location>
</feature>